<dbReference type="AlphaFoldDB" id="A0ABD2NTS1"/>
<sequence>MVVLNYKKERQQQRILAWIGDSHDDEIVGGLEDDDNEECLNEVSDHNTDSEEYEDNNHLSQQKQVPGVQYDEFE</sequence>
<dbReference type="Proteomes" id="UP001516400">
    <property type="component" value="Unassembled WGS sequence"/>
</dbReference>
<accession>A0ABD2NTS1</accession>
<keyword evidence="3" id="KW-1185">Reference proteome</keyword>
<protein>
    <submittedName>
        <fullName evidence="2">Uncharacterized protein</fullName>
    </submittedName>
</protein>
<evidence type="ECO:0000313" key="3">
    <source>
        <dbReference type="Proteomes" id="UP001516400"/>
    </source>
</evidence>
<evidence type="ECO:0000313" key="2">
    <source>
        <dbReference type="EMBL" id="KAL3281570.1"/>
    </source>
</evidence>
<organism evidence="2 3">
    <name type="scientific">Cryptolaemus montrouzieri</name>
    <dbReference type="NCBI Taxonomy" id="559131"/>
    <lineage>
        <taxon>Eukaryota</taxon>
        <taxon>Metazoa</taxon>
        <taxon>Ecdysozoa</taxon>
        <taxon>Arthropoda</taxon>
        <taxon>Hexapoda</taxon>
        <taxon>Insecta</taxon>
        <taxon>Pterygota</taxon>
        <taxon>Neoptera</taxon>
        <taxon>Endopterygota</taxon>
        <taxon>Coleoptera</taxon>
        <taxon>Polyphaga</taxon>
        <taxon>Cucujiformia</taxon>
        <taxon>Coccinelloidea</taxon>
        <taxon>Coccinellidae</taxon>
        <taxon>Scymninae</taxon>
        <taxon>Scymnini</taxon>
        <taxon>Cryptolaemus</taxon>
    </lineage>
</organism>
<reference evidence="2 3" key="1">
    <citation type="journal article" date="2021" name="BMC Biol.">
        <title>Horizontally acquired antibacterial genes associated with adaptive radiation of ladybird beetles.</title>
        <authorList>
            <person name="Li H.S."/>
            <person name="Tang X.F."/>
            <person name="Huang Y.H."/>
            <person name="Xu Z.Y."/>
            <person name="Chen M.L."/>
            <person name="Du X.Y."/>
            <person name="Qiu B.Y."/>
            <person name="Chen P.T."/>
            <person name="Zhang W."/>
            <person name="Slipinski A."/>
            <person name="Escalona H.E."/>
            <person name="Waterhouse R.M."/>
            <person name="Zwick A."/>
            <person name="Pang H."/>
        </authorList>
    </citation>
    <scope>NUCLEOTIDE SEQUENCE [LARGE SCALE GENOMIC DNA]</scope>
    <source>
        <strain evidence="2">SYSU2018</strain>
    </source>
</reference>
<comment type="caution">
    <text evidence="2">The sequence shown here is derived from an EMBL/GenBank/DDBJ whole genome shotgun (WGS) entry which is preliminary data.</text>
</comment>
<name>A0ABD2NTS1_9CUCU</name>
<gene>
    <name evidence="2" type="ORF">HHI36_004778</name>
</gene>
<feature type="compositionally biased region" description="Acidic residues" evidence="1">
    <location>
        <begin position="31"/>
        <end position="40"/>
    </location>
</feature>
<dbReference type="EMBL" id="JABFTP020000144">
    <property type="protein sequence ID" value="KAL3281570.1"/>
    <property type="molecule type" value="Genomic_DNA"/>
</dbReference>
<feature type="region of interest" description="Disordered" evidence="1">
    <location>
        <begin position="27"/>
        <end position="74"/>
    </location>
</feature>
<evidence type="ECO:0000256" key="1">
    <source>
        <dbReference type="SAM" id="MobiDB-lite"/>
    </source>
</evidence>
<proteinExistence type="predicted"/>